<dbReference type="PANTHER" id="PTHR37299">
    <property type="entry name" value="TRANSCRIPTIONAL REGULATOR-RELATED"/>
    <property type="match status" value="1"/>
</dbReference>
<dbReference type="GO" id="GO:0000156">
    <property type="term" value="F:phosphorelay response regulator activity"/>
    <property type="evidence" value="ECO:0007669"/>
    <property type="project" value="InterPro"/>
</dbReference>
<dbReference type="OrthoDB" id="2168082at2"/>
<dbReference type="InterPro" id="IPR007492">
    <property type="entry name" value="LytTR_DNA-bd_dom"/>
</dbReference>
<evidence type="ECO:0000256" key="1">
    <source>
        <dbReference type="PROSITE-ProRule" id="PRU00169"/>
    </source>
</evidence>
<keyword evidence="4" id="KW-0238">DNA-binding</keyword>
<dbReference type="SUPFAM" id="SSF52172">
    <property type="entry name" value="CheY-like"/>
    <property type="match status" value="1"/>
</dbReference>
<dbReference type="PROSITE" id="PS50110">
    <property type="entry name" value="RESPONSE_REGULATORY"/>
    <property type="match status" value="1"/>
</dbReference>
<keyword evidence="5" id="KW-1185">Reference proteome</keyword>
<feature type="domain" description="Response regulatory" evidence="2">
    <location>
        <begin position="4"/>
        <end position="115"/>
    </location>
</feature>
<dbReference type="RefSeq" id="WP_116184373.1">
    <property type="nucleotide sequence ID" value="NZ_QTJX01000002.1"/>
</dbReference>
<dbReference type="InterPro" id="IPR046947">
    <property type="entry name" value="LytR-like"/>
</dbReference>
<feature type="modified residue" description="4-aspartylphosphate" evidence="1">
    <location>
        <position position="55"/>
    </location>
</feature>
<dbReference type="Pfam" id="PF04397">
    <property type="entry name" value="LytTR"/>
    <property type="match status" value="1"/>
</dbReference>
<gene>
    <name evidence="4" type="ORF">DX873_10380</name>
</gene>
<sequence>MQLRCIIIDDEYLARQRIIKLLEKHRNILVVAECRNGKEAIERIQLKEPDFVFLDIQMPDFDGFAVLQKLQKIPYVIFTTAYDSFALKAFEINAVDYLLKPFDQERLDASIDRMQEIKKTNKAYELGEKLSGLFKEIKQIKDVDHRTDFTIKKNGRLLRISTEDVIFLKSEGNYLELHTDSAKHLYRATISAMEKELSAGEFLRVHRSLILSKRYIQSCRYMGNSYYKIRLKTGLEFTSGRSYKANIVSYLEENNS</sequence>
<dbReference type="InterPro" id="IPR011006">
    <property type="entry name" value="CheY-like_superfamily"/>
</dbReference>
<dbReference type="EMBL" id="QTJX01000002">
    <property type="protein sequence ID" value="RDY59760.1"/>
    <property type="molecule type" value="Genomic_DNA"/>
</dbReference>
<evidence type="ECO:0000313" key="4">
    <source>
        <dbReference type="EMBL" id="RDY59760.1"/>
    </source>
</evidence>
<dbReference type="Gene3D" id="3.40.50.2300">
    <property type="match status" value="1"/>
</dbReference>
<keyword evidence="1" id="KW-0597">Phosphoprotein</keyword>
<dbReference type="AlphaFoldDB" id="A0A371JQH9"/>
<feature type="domain" description="HTH LytTR-type" evidence="3">
    <location>
        <begin position="149"/>
        <end position="253"/>
    </location>
</feature>
<reference evidence="4 5" key="1">
    <citation type="submission" date="2018-08" db="EMBL/GenBank/DDBJ databases">
        <title>Muricauda nanhaiensis sp. nov., isolated from seawater of the South China Sea.</title>
        <authorList>
            <person name="Dang Y."/>
        </authorList>
    </citation>
    <scope>NUCLEOTIDE SEQUENCE [LARGE SCALE GENOMIC DNA]</scope>
    <source>
        <strain evidence="4 5">SM1704</strain>
    </source>
</reference>
<protein>
    <submittedName>
        <fullName evidence="4">DNA-binding response regulator</fullName>
    </submittedName>
</protein>
<evidence type="ECO:0000259" key="3">
    <source>
        <dbReference type="PROSITE" id="PS50930"/>
    </source>
</evidence>
<dbReference type="Gene3D" id="2.40.50.1020">
    <property type="entry name" value="LytTr DNA-binding domain"/>
    <property type="match status" value="1"/>
</dbReference>
<evidence type="ECO:0000313" key="5">
    <source>
        <dbReference type="Proteomes" id="UP000261828"/>
    </source>
</evidence>
<organism evidence="4 5">
    <name type="scientific">Flagellimonas nanhaiensis</name>
    <dbReference type="NCBI Taxonomy" id="2292706"/>
    <lineage>
        <taxon>Bacteria</taxon>
        <taxon>Pseudomonadati</taxon>
        <taxon>Bacteroidota</taxon>
        <taxon>Flavobacteriia</taxon>
        <taxon>Flavobacteriales</taxon>
        <taxon>Flavobacteriaceae</taxon>
        <taxon>Flagellimonas</taxon>
    </lineage>
</organism>
<dbReference type="SMART" id="SM00448">
    <property type="entry name" value="REC"/>
    <property type="match status" value="1"/>
</dbReference>
<dbReference type="InterPro" id="IPR001789">
    <property type="entry name" value="Sig_transdc_resp-reg_receiver"/>
</dbReference>
<dbReference type="PANTHER" id="PTHR37299:SF1">
    <property type="entry name" value="STAGE 0 SPORULATION PROTEIN A HOMOLOG"/>
    <property type="match status" value="1"/>
</dbReference>
<dbReference type="GO" id="GO:0003677">
    <property type="term" value="F:DNA binding"/>
    <property type="evidence" value="ECO:0007669"/>
    <property type="project" value="UniProtKB-KW"/>
</dbReference>
<name>A0A371JQH9_9FLAO</name>
<dbReference type="Pfam" id="PF00072">
    <property type="entry name" value="Response_reg"/>
    <property type="match status" value="1"/>
</dbReference>
<dbReference type="SMART" id="SM00850">
    <property type="entry name" value="LytTR"/>
    <property type="match status" value="1"/>
</dbReference>
<accession>A0A371JQH9</accession>
<dbReference type="Proteomes" id="UP000261828">
    <property type="component" value="Unassembled WGS sequence"/>
</dbReference>
<dbReference type="PROSITE" id="PS50930">
    <property type="entry name" value="HTH_LYTTR"/>
    <property type="match status" value="1"/>
</dbReference>
<proteinExistence type="predicted"/>
<evidence type="ECO:0000259" key="2">
    <source>
        <dbReference type="PROSITE" id="PS50110"/>
    </source>
</evidence>
<comment type="caution">
    <text evidence="4">The sequence shown here is derived from an EMBL/GenBank/DDBJ whole genome shotgun (WGS) entry which is preliminary data.</text>
</comment>